<organism evidence="2 3">
    <name type="scientific">Muribaculum gordoncarteri</name>
    <dbReference type="NCBI Taxonomy" id="2530390"/>
    <lineage>
        <taxon>Bacteria</taxon>
        <taxon>Pseudomonadati</taxon>
        <taxon>Bacteroidota</taxon>
        <taxon>Bacteroidia</taxon>
        <taxon>Bacteroidales</taxon>
        <taxon>Muribaculaceae</taxon>
        <taxon>Muribaculum</taxon>
    </lineage>
</organism>
<feature type="transmembrane region" description="Helical" evidence="1">
    <location>
        <begin position="56"/>
        <end position="75"/>
    </location>
</feature>
<keyword evidence="1" id="KW-0472">Membrane</keyword>
<keyword evidence="1" id="KW-1133">Transmembrane helix</keyword>
<name>A0A4P7VJL1_9BACT</name>
<keyword evidence="3" id="KW-1185">Reference proteome</keyword>
<dbReference type="KEGG" id="mgod:E7746_08550"/>
<dbReference type="Proteomes" id="UP000297031">
    <property type="component" value="Chromosome"/>
</dbReference>
<protein>
    <submittedName>
        <fullName evidence="2">Uncharacterized protein</fullName>
    </submittedName>
</protein>
<feature type="transmembrane region" description="Helical" evidence="1">
    <location>
        <begin position="32"/>
        <end position="49"/>
    </location>
</feature>
<dbReference type="AlphaFoldDB" id="A0A4P7VJL1"/>
<proteinExistence type="predicted"/>
<feature type="transmembrane region" description="Helical" evidence="1">
    <location>
        <begin position="87"/>
        <end position="108"/>
    </location>
</feature>
<evidence type="ECO:0000313" key="3">
    <source>
        <dbReference type="Proteomes" id="UP000297031"/>
    </source>
</evidence>
<sequence length="118" mass="13415">MTHKLALFWTAWGVMLLLMVYRCMSEGWRGDTTLLGGAYALSLLSAWLCHRIRQRIAFGNLIVMIVYNAILSYNLAFHSRYGAGLTWWLFALLLNAVHSIALLAFIIAHTIKQEKVSD</sequence>
<keyword evidence="1" id="KW-0812">Transmembrane</keyword>
<accession>A0A4P7VJL1</accession>
<evidence type="ECO:0000256" key="1">
    <source>
        <dbReference type="SAM" id="Phobius"/>
    </source>
</evidence>
<gene>
    <name evidence="2" type="ORF">E7746_08550</name>
</gene>
<reference evidence="2 3" key="1">
    <citation type="submission" date="2019-02" db="EMBL/GenBank/DDBJ databases">
        <title>Isolation and identification of novel species under the genus Muribaculum.</title>
        <authorList>
            <person name="Miyake S."/>
            <person name="Ding Y."/>
            <person name="Low A."/>
            <person name="Soh M."/>
            <person name="Seedorf H."/>
        </authorList>
    </citation>
    <scope>NUCLEOTIDE SEQUENCE [LARGE SCALE GENOMIC DNA]</scope>
    <source>
        <strain evidence="2 3">TLL-A4</strain>
    </source>
</reference>
<dbReference type="EMBL" id="CP039393">
    <property type="protein sequence ID" value="QCD35922.1"/>
    <property type="molecule type" value="Genomic_DNA"/>
</dbReference>
<evidence type="ECO:0000313" key="2">
    <source>
        <dbReference type="EMBL" id="QCD35922.1"/>
    </source>
</evidence>